<feature type="compositionally biased region" description="Basic and acidic residues" evidence="1">
    <location>
        <begin position="529"/>
        <end position="542"/>
    </location>
</feature>
<feature type="region of interest" description="Disordered" evidence="1">
    <location>
        <begin position="101"/>
        <end position="136"/>
    </location>
</feature>
<keyword evidence="3" id="KW-1185">Reference proteome</keyword>
<evidence type="ECO:0000313" key="3">
    <source>
        <dbReference type="Proteomes" id="UP001642464"/>
    </source>
</evidence>
<feature type="region of interest" description="Disordered" evidence="1">
    <location>
        <begin position="161"/>
        <end position="197"/>
    </location>
</feature>
<feature type="compositionally biased region" description="Pro residues" evidence="1">
    <location>
        <begin position="168"/>
        <end position="178"/>
    </location>
</feature>
<dbReference type="Proteomes" id="UP001642464">
    <property type="component" value="Unassembled WGS sequence"/>
</dbReference>
<feature type="region of interest" description="Disordered" evidence="1">
    <location>
        <begin position="649"/>
        <end position="720"/>
    </location>
</feature>
<feature type="compositionally biased region" description="Polar residues" evidence="1">
    <location>
        <begin position="181"/>
        <end position="191"/>
    </location>
</feature>
<feature type="region of interest" description="Disordered" evidence="1">
    <location>
        <begin position="228"/>
        <end position="384"/>
    </location>
</feature>
<comment type="caution">
    <text evidence="2">The sequence shown here is derived from an EMBL/GenBank/DDBJ whole genome shotgun (WGS) entry which is preliminary data.</text>
</comment>
<reference evidence="2 3" key="1">
    <citation type="submission" date="2024-02" db="EMBL/GenBank/DDBJ databases">
        <authorList>
            <person name="Chen Y."/>
            <person name="Shah S."/>
            <person name="Dougan E. K."/>
            <person name="Thang M."/>
            <person name="Chan C."/>
        </authorList>
    </citation>
    <scope>NUCLEOTIDE SEQUENCE [LARGE SCALE GENOMIC DNA]</scope>
</reference>
<accession>A0ABP0KMW6</accession>
<feature type="compositionally biased region" description="Low complexity" evidence="1">
    <location>
        <begin position="695"/>
        <end position="713"/>
    </location>
</feature>
<organism evidence="2 3">
    <name type="scientific">Durusdinium trenchii</name>
    <dbReference type="NCBI Taxonomy" id="1381693"/>
    <lineage>
        <taxon>Eukaryota</taxon>
        <taxon>Sar</taxon>
        <taxon>Alveolata</taxon>
        <taxon>Dinophyceae</taxon>
        <taxon>Suessiales</taxon>
        <taxon>Symbiodiniaceae</taxon>
        <taxon>Durusdinium</taxon>
    </lineage>
</organism>
<dbReference type="EMBL" id="CAXAMM010011891">
    <property type="protein sequence ID" value="CAK9027337.1"/>
    <property type="molecule type" value="Genomic_DNA"/>
</dbReference>
<feature type="compositionally biased region" description="Basic and acidic residues" evidence="1">
    <location>
        <begin position="104"/>
        <end position="120"/>
    </location>
</feature>
<sequence>MRNHSSRKRNHCNRRNLCNRMRKHGSKKRNSPCSRRNLCNRMRKHGRRKRNPCSKRSCCIRKRNGCSRKRRERNPCIRKRLEGRSGERTVVFPGRLGRVASVIKPEDQDSTPVDRKEPRSVEVVSKSADEEDTGANATNETEAVAVSAIKDEKASKVAEDAALATGQAPPPVPPPVPPDTGTLTMAASGQASEEAEDALAANLSKLTQKAIEKLDTQLQDDYKAVKEATGSIQKTRSGLTDGLHALDKSTEHLQAQIPRETVPPLQKIQQALREGGKEKPLPSPSSPGTATSKTQEQVQDKSANEDLEENEPTGPKTEERCCEKSWSKENEPTGPKTQETETPQVEDKDAGTNEAPLQRSPDLVEDDDAENAAKDLASSCPRHGDPKGYELVAKGFWSPRSILAINASLSQCAQLCRSAQKARCDRFSFQALGGECSISTSGSKNLQLVKTDFCIFAFQKVKSAPVTAPTAGAAKAATKVEEEVTSPSATAEKEHVQKALAQAPQSAAPVKPKTSPSKKATEPQVVAKEAAKEQNVAHDSPGKQKSPYCTRHYEGAHAEDVRKQLCKLLEELNSLQRGVLEGSSTPSQERNPRAGRREPDAAEQDAAAGLIAEPTLGTDAEQDEEVAEAQAAAFHKADHAEILKTVQVEPEAKGHLPGGSVLKLKDPQKGADSEPWADPTRSWRPPPRSTRPTRRCSSLPTQPLAAPAAAALARRSCGSG</sequence>
<feature type="compositionally biased region" description="Polar residues" evidence="1">
    <location>
        <begin position="286"/>
        <end position="297"/>
    </location>
</feature>
<evidence type="ECO:0000313" key="2">
    <source>
        <dbReference type="EMBL" id="CAK9027337.1"/>
    </source>
</evidence>
<feature type="compositionally biased region" description="Basic and acidic residues" evidence="1">
    <location>
        <begin position="590"/>
        <end position="600"/>
    </location>
</feature>
<feature type="compositionally biased region" description="Basic and acidic residues" evidence="1">
    <location>
        <begin position="316"/>
        <end position="331"/>
    </location>
</feature>
<name>A0ABP0KMW6_9DINO</name>
<feature type="region of interest" description="Disordered" evidence="1">
    <location>
        <begin position="577"/>
        <end position="605"/>
    </location>
</feature>
<evidence type="ECO:0000256" key="1">
    <source>
        <dbReference type="SAM" id="MobiDB-lite"/>
    </source>
</evidence>
<gene>
    <name evidence="2" type="ORF">SCF082_LOCUS17880</name>
</gene>
<feature type="region of interest" description="Disordered" evidence="1">
    <location>
        <begin position="484"/>
        <end position="549"/>
    </location>
</feature>
<protein>
    <recommendedName>
        <fullName evidence="4">Apple domain-containing protein</fullName>
    </recommendedName>
</protein>
<proteinExistence type="predicted"/>
<feature type="compositionally biased region" description="Basic and acidic residues" evidence="1">
    <location>
        <begin position="663"/>
        <end position="672"/>
    </location>
</feature>
<evidence type="ECO:0008006" key="4">
    <source>
        <dbReference type="Google" id="ProtNLM"/>
    </source>
</evidence>